<dbReference type="eggNOG" id="ENOG502QTDB">
    <property type="taxonomic scope" value="Eukaryota"/>
</dbReference>
<accession>W1PND1</accession>
<dbReference type="GO" id="GO:0004252">
    <property type="term" value="F:serine-type endopeptidase activity"/>
    <property type="evidence" value="ECO:0000318"/>
    <property type="project" value="GO_Central"/>
</dbReference>
<dbReference type="Gene3D" id="3.50.30.30">
    <property type="match status" value="1"/>
</dbReference>
<dbReference type="InterPro" id="IPR041469">
    <property type="entry name" value="Subtilisin-like_FN3"/>
</dbReference>
<keyword evidence="6 10" id="KW-0378">Hydrolase</keyword>
<dbReference type="PRINTS" id="PR00723">
    <property type="entry name" value="SUBTILISIN"/>
</dbReference>
<dbReference type="Pfam" id="PF17766">
    <property type="entry name" value="fn3_6"/>
    <property type="match status" value="1"/>
</dbReference>
<evidence type="ECO:0000256" key="3">
    <source>
        <dbReference type="ARBA" id="ARBA00022525"/>
    </source>
</evidence>
<evidence type="ECO:0000256" key="4">
    <source>
        <dbReference type="ARBA" id="ARBA00022670"/>
    </source>
</evidence>
<dbReference type="PROSITE" id="PS00138">
    <property type="entry name" value="SUBTILASE_SER"/>
    <property type="match status" value="1"/>
</dbReference>
<dbReference type="GO" id="GO:0005576">
    <property type="term" value="C:extracellular region"/>
    <property type="evidence" value="ECO:0000318"/>
    <property type="project" value="GO_Central"/>
</dbReference>
<dbReference type="OMA" id="HGNRSKQ"/>
<name>W1PND1_AMBTC</name>
<dbReference type="GO" id="GO:0006508">
    <property type="term" value="P:proteolysis"/>
    <property type="evidence" value="ECO:0007669"/>
    <property type="project" value="UniProtKB-KW"/>
</dbReference>
<dbReference type="Gramene" id="ERN08660">
    <property type="protein sequence ID" value="ERN08660"/>
    <property type="gene ID" value="AMTR_s00017p00212440"/>
</dbReference>
<comment type="similarity">
    <text evidence="2 10">Belongs to the peptidase S8 family.</text>
</comment>
<dbReference type="AlphaFoldDB" id="W1PND1"/>
<evidence type="ECO:0000259" key="14">
    <source>
        <dbReference type="Pfam" id="PF17766"/>
    </source>
</evidence>
<dbReference type="InterPro" id="IPR000209">
    <property type="entry name" value="Peptidase_S8/S53_dom"/>
</dbReference>
<dbReference type="CDD" id="cd04852">
    <property type="entry name" value="Peptidases_S8_3"/>
    <property type="match status" value="1"/>
</dbReference>
<dbReference type="EMBL" id="KI393256">
    <property type="protein sequence ID" value="ERN08660.1"/>
    <property type="molecule type" value="Genomic_DNA"/>
</dbReference>
<dbReference type="Gene3D" id="3.30.70.80">
    <property type="entry name" value="Peptidase S8 propeptide/proteinase inhibitor I9"/>
    <property type="match status" value="1"/>
</dbReference>
<dbReference type="InterPro" id="IPR015500">
    <property type="entry name" value="Peptidase_S8_subtilisin-rel"/>
</dbReference>
<evidence type="ECO:0000256" key="8">
    <source>
        <dbReference type="ARBA" id="ARBA00023180"/>
    </source>
</evidence>
<dbReference type="Proteomes" id="UP000017836">
    <property type="component" value="Unassembled WGS sequence"/>
</dbReference>
<feature type="domain" description="Inhibitor I9" evidence="13">
    <location>
        <begin position="27"/>
        <end position="101"/>
    </location>
</feature>
<feature type="domain" description="Subtilisin-like protease fibronectin type-III" evidence="14">
    <location>
        <begin position="654"/>
        <end position="757"/>
    </location>
</feature>
<evidence type="ECO:0000313" key="15">
    <source>
        <dbReference type="EMBL" id="ERN08660.1"/>
    </source>
</evidence>
<dbReference type="PANTHER" id="PTHR10795">
    <property type="entry name" value="PROPROTEIN CONVERTASE SUBTILISIN/KEXIN"/>
    <property type="match status" value="1"/>
</dbReference>
<evidence type="ECO:0000256" key="2">
    <source>
        <dbReference type="ARBA" id="ARBA00011073"/>
    </source>
</evidence>
<protein>
    <recommendedName>
        <fullName evidence="17">Peptidase S8/S53 domain-containing protein</fullName>
    </recommendedName>
</protein>
<feature type="active site" description="Charge relay system" evidence="9 10">
    <location>
        <position position="137"/>
    </location>
</feature>
<evidence type="ECO:0000256" key="7">
    <source>
        <dbReference type="ARBA" id="ARBA00022825"/>
    </source>
</evidence>
<dbReference type="FunFam" id="3.30.70.80:FF:000003">
    <property type="entry name" value="Subtilisin-like protease SBT1.9"/>
    <property type="match status" value="1"/>
</dbReference>
<dbReference type="OrthoDB" id="206201at2759"/>
<evidence type="ECO:0000256" key="9">
    <source>
        <dbReference type="PIRSR" id="PIRSR615500-1"/>
    </source>
</evidence>
<keyword evidence="7 10" id="KW-0720">Serine protease</keyword>
<keyword evidence="16" id="KW-1185">Reference proteome</keyword>
<dbReference type="InterPro" id="IPR045051">
    <property type="entry name" value="SBT"/>
</dbReference>
<evidence type="ECO:0000259" key="12">
    <source>
        <dbReference type="Pfam" id="PF00082"/>
    </source>
</evidence>
<dbReference type="InterPro" id="IPR034197">
    <property type="entry name" value="Peptidases_S8_3"/>
</dbReference>
<keyword evidence="3" id="KW-0964">Secreted</keyword>
<feature type="active site" description="Charge relay system" evidence="9 10">
    <location>
        <position position="210"/>
    </location>
</feature>
<evidence type="ECO:0000256" key="6">
    <source>
        <dbReference type="ARBA" id="ARBA00022801"/>
    </source>
</evidence>
<keyword evidence="4 10" id="KW-0645">Protease</keyword>
<gene>
    <name evidence="15" type="ORF">AMTR_s00017p00212440</name>
</gene>
<dbReference type="HOGENOM" id="CLU_000625_4_6_1"/>
<feature type="signal peptide" evidence="11">
    <location>
        <begin position="1"/>
        <end position="17"/>
    </location>
</feature>
<evidence type="ECO:0000256" key="10">
    <source>
        <dbReference type="PROSITE-ProRule" id="PRU01240"/>
    </source>
</evidence>
<evidence type="ECO:0000313" key="16">
    <source>
        <dbReference type="Proteomes" id="UP000017836"/>
    </source>
</evidence>
<feature type="active site" description="Charge relay system" evidence="9 10">
    <location>
        <position position="542"/>
    </location>
</feature>
<keyword evidence="8" id="KW-0325">Glycoprotein</keyword>
<evidence type="ECO:0000259" key="13">
    <source>
        <dbReference type="Pfam" id="PF05922"/>
    </source>
</evidence>
<dbReference type="InterPro" id="IPR010259">
    <property type="entry name" value="S8pro/Inhibitor_I9"/>
</dbReference>
<evidence type="ECO:0008006" key="17">
    <source>
        <dbReference type="Google" id="ProtNLM"/>
    </source>
</evidence>
<evidence type="ECO:0000256" key="11">
    <source>
        <dbReference type="SAM" id="SignalP"/>
    </source>
</evidence>
<dbReference type="SUPFAM" id="SSF52743">
    <property type="entry name" value="Subtilisin-like"/>
    <property type="match status" value="1"/>
</dbReference>
<dbReference type="Pfam" id="PF05922">
    <property type="entry name" value="Inhibitor_I9"/>
    <property type="match status" value="1"/>
</dbReference>
<dbReference type="Gene3D" id="3.40.50.200">
    <property type="entry name" value="Peptidase S8/S53 domain"/>
    <property type="match status" value="1"/>
</dbReference>
<organism evidence="15 16">
    <name type="scientific">Amborella trichopoda</name>
    <dbReference type="NCBI Taxonomy" id="13333"/>
    <lineage>
        <taxon>Eukaryota</taxon>
        <taxon>Viridiplantae</taxon>
        <taxon>Streptophyta</taxon>
        <taxon>Embryophyta</taxon>
        <taxon>Tracheophyta</taxon>
        <taxon>Spermatophyta</taxon>
        <taxon>Magnoliopsida</taxon>
        <taxon>Amborellales</taxon>
        <taxon>Amborellaceae</taxon>
        <taxon>Amborella</taxon>
    </lineage>
</organism>
<reference evidence="16" key="1">
    <citation type="journal article" date="2013" name="Science">
        <title>The Amborella genome and the evolution of flowering plants.</title>
        <authorList>
            <consortium name="Amborella Genome Project"/>
        </authorList>
    </citation>
    <scope>NUCLEOTIDE SEQUENCE [LARGE SCALE GENOMIC DNA]</scope>
</reference>
<evidence type="ECO:0000256" key="1">
    <source>
        <dbReference type="ARBA" id="ARBA00004613"/>
    </source>
</evidence>
<dbReference type="InterPro" id="IPR037045">
    <property type="entry name" value="S8pro/Inhibitor_I9_sf"/>
</dbReference>
<dbReference type="InterPro" id="IPR023828">
    <property type="entry name" value="Peptidase_S8_Ser-AS"/>
</dbReference>
<sequence>MCSKLLFFLVITGFVTSSATDDVYMPYIVHMDTSAMPATFSTHEHWYESLVSSIGSSRGKPPRLLYVYRHVIKGFSAMLSGSHLQQLQAMPAHLATHPDSYGTLHTTRTPSFLGLNKQTGLWPAGKFGNDTIIGIIDTGIWPESKSFDDKGMPPVPERWRGACETGVEFNTSNCNRKLIGARSFSKGLKERGMNISEIYDYDSPRDFMGHGTHTASTAAGSPVCGADYFGYAKGTAVGMAPMARVAMYKVLWATDTFESAATDVLAGMDQAIEDGVDLMSLSLGFPQTPFFDNVIALGAFAATEQGIFVSCSAGNSGPHAYTIFNGAPWITTVGASTLDRGYAASATLRREGNDTTEVLGLSFYPESILIFDDPVYYGKGNTTKEICSSNSLDASEVAGKILFCSYSNKSDAFTQMDEANRTSAKAVILVTDFGPFFRPSDFYFPAVALGLKDGEIVKDFMTKIVNTTVDIKFQITFSDQKPAPQVVYFSSRGPYRITPGLLKPDVVAPGVNVLAAWMPNREAAVAGSDYLVSDYRLLSGTSMSSPHVVGVAALLRAVHPGWSVAAIRSALMTTAYTTDNTHGPILDMTTGVAGNPLDYGSGHIDPNKAMDPGLIYDLSVQDYIDFVCSLNYTQEQVRIITRRSNYTCTTSNFDINYPSFMVILYNNVSTQTFKRVLTNVQDSPAVYHAVVEAPIGMNVTVEPQALSFGPKGSTQAFTLRVEVDLGGMRPESNYIGNYGHLSWIDKEQKHVVRSPIVSAFAP</sequence>
<dbReference type="Gene3D" id="2.60.40.2310">
    <property type="match status" value="1"/>
</dbReference>
<dbReference type="PROSITE" id="PS51892">
    <property type="entry name" value="SUBTILASE"/>
    <property type="match status" value="1"/>
</dbReference>
<proteinExistence type="inferred from homology"/>
<evidence type="ECO:0000256" key="5">
    <source>
        <dbReference type="ARBA" id="ARBA00022729"/>
    </source>
</evidence>
<dbReference type="Pfam" id="PF00082">
    <property type="entry name" value="Peptidase_S8"/>
    <property type="match status" value="1"/>
</dbReference>
<keyword evidence="5 11" id="KW-0732">Signal</keyword>
<comment type="subcellular location">
    <subcellularLocation>
        <location evidence="1">Secreted</location>
    </subcellularLocation>
</comment>
<feature type="chain" id="PRO_5004807664" description="Peptidase S8/S53 domain-containing protein" evidence="11">
    <location>
        <begin position="18"/>
        <end position="762"/>
    </location>
</feature>
<feature type="domain" description="Peptidase S8/S53" evidence="12">
    <location>
        <begin position="128"/>
        <end position="579"/>
    </location>
</feature>
<dbReference type="FunFam" id="3.40.50.200:FF:000006">
    <property type="entry name" value="Subtilisin-like protease SBT1.5"/>
    <property type="match status" value="1"/>
</dbReference>
<dbReference type="InterPro" id="IPR036852">
    <property type="entry name" value="Peptidase_S8/S53_dom_sf"/>
</dbReference>